<dbReference type="AlphaFoldDB" id="A0AAE3JDQ3"/>
<dbReference type="RefSeq" id="WP_227100309.1">
    <property type="nucleotide sequence ID" value="NZ_JAJEQN010000070.1"/>
</dbReference>
<protein>
    <submittedName>
        <fullName evidence="1">Uncharacterized protein</fullName>
    </submittedName>
</protein>
<evidence type="ECO:0000313" key="2">
    <source>
        <dbReference type="Proteomes" id="UP001198200"/>
    </source>
</evidence>
<dbReference type="EMBL" id="JAJEQN010000070">
    <property type="protein sequence ID" value="MCC2223089.1"/>
    <property type="molecule type" value="Genomic_DNA"/>
</dbReference>
<evidence type="ECO:0000313" key="1">
    <source>
        <dbReference type="EMBL" id="MCC2223089.1"/>
    </source>
</evidence>
<comment type="caution">
    <text evidence="1">The sequence shown here is derived from an EMBL/GenBank/DDBJ whole genome shotgun (WGS) entry which is preliminary data.</text>
</comment>
<name>A0AAE3JDQ3_9FIRM</name>
<gene>
    <name evidence="1" type="ORF">LKD48_15930</name>
</gene>
<organism evidence="1 2">
    <name type="scientific">Anthropogastromicrobium aceti</name>
    <dbReference type="NCBI Taxonomy" id="2981768"/>
    <lineage>
        <taxon>Bacteria</taxon>
        <taxon>Bacillati</taxon>
        <taxon>Bacillota</taxon>
        <taxon>Clostridia</taxon>
        <taxon>Lachnospirales</taxon>
        <taxon>Lachnospiraceae</taxon>
        <taxon>Anthropogastromicrobium</taxon>
    </lineage>
</organism>
<accession>A0AAE3JDQ3</accession>
<reference evidence="1 2" key="1">
    <citation type="submission" date="2021-10" db="EMBL/GenBank/DDBJ databases">
        <title>Anaerobic single-cell dispensing facilitates the cultivation of human gut bacteria.</title>
        <authorList>
            <person name="Afrizal A."/>
        </authorList>
    </citation>
    <scope>NUCLEOTIDE SEQUENCE [LARGE SCALE GENOMIC DNA]</scope>
    <source>
        <strain evidence="1 2">CLA-AA-H224</strain>
    </source>
</reference>
<dbReference type="Proteomes" id="UP001198200">
    <property type="component" value="Unassembled WGS sequence"/>
</dbReference>
<sequence length="129" mass="14807">MDEKLKQKLIEAVKAGDENQASELLWQLVIDCQNCPFKTVSGLPFSYTIKRGRNGELTKELWIDRRENSKSLAWSSIRLAFSNAMKIKSADRPKALGDIRGVSYIYPMLWRFGVLEVPQTAQQRMNTEL</sequence>
<proteinExistence type="predicted"/>
<keyword evidence="2" id="KW-1185">Reference proteome</keyword>